<keyword evidence="1" id="KW-1133">Transmembrane helix</keyword>
<name>A0A1C4G8Q6_9BACT</name>
<keyword evidence="1" id="KW-0472">Membrane</keyword>
<gene>
    <name evidence="2" type="ORF">GA0116948_1293</name>
</gene>
<evidence type="ECO:0000313" key="3">
    <source>
        <dbReference type="Proteomes" id="UP000242818"/>
    </source>
</evidence>
<dbReference type="EMBL" id="FMAR01000029">
    <property type="protein sequence ID" value="SCC64293.1"/>
    <property type="molecule type" value="Genomic_DNA"/>
</dbReference>
<keyword evidence="1" id="KW-0812">Transmembrane</keyword>
<reference evidence="2 3" key="1">
    <citation type="submission" date="2016-08" db="EMBL/GenBank/DDBJ databases">
        <authorList>
            <person name="Seilhamer J.J."/>
        </authorList>
    </citation>
    <scope>NUCLEOTIDE SEQUENCE [LARGE SCALE GENOMIC DNA]</scope>
    <source>
        <strain evidence="2 3">A37T2</strain>
    </source>
</reference>
<dbReference type="RefSeq" id="WP_089715705.1">
    <property type="nucleotide sequence ID" value="NZ_FMAR01000029.1"/>
</dbReference>
<evidence type="ECO:0000256" key="1">
    <source>
        <dbReference type="SAM" id="Phobius"/>
    </source>
</evidence>
<evidence type="ECO:0000313" key="2">
    <source>
        <dbReference type="EMBL" id="SCC64293.1"/>
    </source>
</evidence>
<dbReference type="STRING" id="1335309.GA0116948_1293"/>
<accession>A0A1C4G8Q6</accession>
<keyword evidence="3" id="KW-1185">Reference proteome</keyword>
<organism evidence="2 3">
    <name type="scientific">Chitinophaga costaii</name>
    <dbReference type="NCBI Taxonomy" id="1335309"/>
    <lineage>
        <taxon>Bacteria</taxon>
        <taxon>Pseudomonadati</taxon>
        <taxon>Bacteroidota</taxon>
        <taxon>Chitinophagia</taxon>
        <taxon>Chitinophagales</taxon>
        <taxon>Chitinophagaceae</taxon>
        <taxon>Chitinophaga</taxon>
    </lineage>
</organism>
<dbReference type="AlphaFoldDB" id="A0A1C4G8Q6"/>
<proteinExistence type="predicted"/>
<sequence>MKTTISIWFLDIVIILIAGCTDPYVGLNYQRYVMGKINNDLIYCYRFGWGVDGMVYYISKKKDPCLGFSVEQDVCLGKGESIIYFQVTHDTLNLYTNTKATKPKIFPGIIKMMYYDNESYHLFEDSWNKHRLSKVVFDTATFVSPCNLIYDLSTKVMRRVD</sequence>
<protein>
    <submittedName>
        <fullName evidence="2">Uncharacterized protein</fullName>
    </submittedName>
</protein>
<feature type="transmembrane region" description="Helical" evidence="1">
    <location>
        <begin position="6"/>
        <end position="27"/>
    </location>
</feature>
<dbReference type="Proteomes" id="UP000242818">
    <property type="component" value="Unassembled WGS sequence"/>
</dbReference>